<dbReference type="Gene3D" id="1.10.238.10">
    <property type="entry name" value="EF-hand"/>
    <property type="match status" value="2"/>
</dbReference>
<dbReference type="EnsemblProtists" id="EKX32482">
    <property type="protein sequence ID" value="EKX32482"/>
    <property type="gene ID" value="GUITHDRAFT_39668"/>
</dbReference>
<dbReference type="HOGENOM" id="CLU_061288_2_0_1"/>
<dbReference type="FunFam" id="1.10.238.10:FF:000003">
    <property type="entry name" value="Calmodulin A"/>
    <property type="match status" value="1"/>
</dbReference>
<protein>
    <recommendedName>
        <fullName evidence="3">EF-hand domain-containing protein</fullName>
    </recommendedName>
</protein>
<dbReference type="CDD" id="cd00051">
    <property type="entry name" value="EFh"/>
    <property type="match status" value="2"/>
</dbReference>
<name>L1I8R3_GUITC</name>
<dbReference type="EMBL" id="JH993187">
    <property type="protein sequence ID" value="EKX32482.1"/>
    <property type="molecule type" value="Genomic_DNA"/>
</dbReference>
<dbReference type="RefSeq" id="XP_005819462.1">
    <property type="nucleotide sequence ID" value="XM_005819405.1"/>
</dbReference>
<feature type="domain" description="EF-hand" evidence="3">
    <location>
        <begin position="44"/>
        <end position="79"/>
    </location>
</feature>
<evidence type="ECO:0000259" key="3">
    <source>
        <dbReference type="PROSITE" id="PS50222"/>
    </source>
</evidence>
<dbReference type="eggNOG" id="KOG0027">
    <property type="taxonomic scope" value="Eukaryota"/>
</dbReference>
<dbReference type="PaxDb" id="55529-EKX32482"/>
<dbReference type="InterPro" id="IPR002048">
    <property type="entry name" value="EF_hand_dom"/>
</dbReference>
<gene>
    <name evidence="4" type="ORF">GUITHDRAFT_39668</name>
</gene>
<dbReference type="SMART" id="SM00054">
    <property type="entry name" value="EFh"/>
    <property type="match status" value="4"/>
</dbReference>
<sequence>MAAEIGDEERNELYQLFCSLDADGGGQLELQELQQLFDSMGIKMEEEKLKEMFAEVDESGDGSIDFDEFLHIKAMEMPLDPLAEARRAFDLFDKDGSGSIDAGELKDALRAMGQNALGRNVNDGEVEQLLKAADEDGGGEIDFDEFCDLI</sequence>
<evidence type="ECO:0000313" key="5">
    <source>
        <dbReference type="EnsemblProtists" id="EKX32482"/>
    </source>
</evidence>
<dbReference type="GO" id="GO:0005509">
    <property type="term" value="F:calcium ion binding"/>
    <property type="evidence" value="ECO:0007669"/>
    <property type="project" value="InterPro"/>
</dbReference>
<feature type="non-terminal residue" evidence="4">
    <location>
        <position position="1"/>
    </location>
</feature>
<accession>L1I8R3</accession>
<dbReference type="InterPro" id="IPR018247">
    <property type="entry name" value="EF_Hand_1_Ca_BS"/>
</dbReference>
<keyword evidence="1" id="KW-0677">Repeat</keyword>
<evidence type="ECO:0000313" key="6">
    <source>
        <dbReference type="Proteomes" id="UP000011087"/>
    </source>
</evidence>
<keyword evidence="6" id="KW-1185">Reference proteome</keyword>
<dbReference type="OMA" id="RHVDANN"/>
<dbReference type="KEGG" id="gtt:GUITHDRAFT_39668"/>
<evidence type="ECO:0000256" key="1">
    <source>
        <dbReference type="ARBA" id="ARBA00022737"/>
    </source>
</evidence>
<feature type="domain" description="EF-hand" evidence="3">
    <location>
        <begin position="80"/>
        <end position="115"/>
    </location>
</feature>
<dbReference type="InterPro" id="IPR050145">
    <property type="entry name" value="Centrin_CML-like"/>
</dbReference>
<dbReference type="GeneID" id="17289216"/>
<dbReference type="SUPFAM" id="SSF47473">
    <property type="entry name" value="EF-hand"/>
    <property type="match status" value="1"/>
</dbReference>
<reference evidence="5" key="3">
    <citation type="submission" date="2016-03" db="UniProtKB">
        <authorList>
            <consortium name="EnsemblProtists"/>
        </authorList>
    </citation>
    <scope>IDENTIFICATION</scope>
</reference>
<dbReference type="OrthoDB" id="186625at2759"/>
<reference evidence="4 6" key="1">
    <citation type="journal article" date="2012" name="Nature">
        <title>Algal genomes reveal evolutionary mosaicism and the fate of nucleomorphs.</title>
        <authorList>
            <consortium name="DOE Joint Genome Institute"/>
            <person name="Curtis B.A."/>
            <person name="Tanifuji G."/>
            <person name="Burki F."/>
            <person name="Gruber A."/>
            <person name="Irimia M."/>
            <person name="Maruyama S."/>
            <person name="Arias M.C."/>
            <person name="Ball S.G."/>
            <person name="Gile G.H."/>
            <person name="Hirakawa Y."/>
            <person name="Hopkins J.F."/>
            <person name="Kuo A."/>
            <person name="Rensing S.A."/>
            <person name="Schmutz J."/>
            <person name="Symeonidi A."/>
            <person name="Elias M."/>
            <person name="Eveleigh R.J."/>
            <person name="Herman E.K."/>
            <person name="Klute M.J."/>
            <person name="Nakayama T."/>
            <person name="Obornik M."/>
            <person name="Reyes-Prieto A."/>
            <person name="Armbrust E.V."/>
            <person name="Aves S.J."/>
            <person name="Beiko R.G."/>
            <person name="Coutinho P."/>
            <person name="Dacks J.B."/>
            <person name="Durnford D.G."/>
            <person name="Fast N.M."/>
            <person name="Green B.R."/>
            <person name="Grisdale C.J."/>
            <person name="Hempel F."/>
            <person name="Henrissat B."/>
            <person name="Hoppner M.P."/>
            <person name="Ishida K."/>
            <person name="Kim E."/>
            <person name="Koreny L."/>
            <person name="Kroth P.G."/>
            <person name="Liu Y."/>
            <person name="Malik S.B."/>
            <person name="Maier U.G."/>
            <person name="McRose D."/>
            <person name="Mock T."/>
            <person name="Neilson J.A."/>
            <person name="Onodera N.T."/>
            <person name="Poole A.M."/>
            <person name="Pritham E.J."/>
            <person name="Richards T.A."/>
            <person name="Rocap G."/>
            <person name="Roy S.W."/>
            <person name="Sarai C."/>
            <person name="Schaack S."/>
            <person name="Shirato S."/>
            <person name="Slamovits C.H."/>
            <person name="Spencer D.F."/>
            <person name="Suzuki S."/>
            <person name="Worden A.Z."/>
            <person name="Zauner S."/>
            <person name="Barry K."/>
            <person name="Bell C."/>
            <person name="Bharti A.K."/>
            <person name="Crow J.A."/>
            <person name="Grimwood J."/>
            <person name="Kramer R."/>
            <person name="Lindquist E."/>
            <person name="Lucas S."/>
            <person name="Salamov A."/>
            <person name="McFadden G.I."/>
            <person name="Lane C.E."/>
            <person name="Keeling P.J."/>
            <person name="Gray M.W."/>
            <person name="Grigoriev I.V."/>
            <person name="Archibald J.M."/>
        </authorList>
    </citation>
    <scope>NUCLEOTIDE SEQUENCE</scope>
    <source>
        <strain evidence="4 6">CCMP2712</strain>
    </source>
</reference>
<proteinExistence type="predicted"/>
<evidence type="ECO:0000313" key="4">
    <source>
        <dbReference type="EMBL" id="EKX32482.1"/>
    </source>
</evidence>
<dbReference type="Pfam" id="PF13499">
    <property type="entry name" value="EF-hand_7"/>
    <property type="match status" value="2"/>
</dbReference>
<dbReference type="STRING" id="905079.L1I8R3"/>
<dbReference type="AlphaFoldDB" id="L1I8R3"/>
<dbReference type="PROSITE" id="PS00018">
    <property type="entry name" value="EF_HAND_1"/>
    <property type="match status" value="4"/>
</dbReference>
<organism evidence="4">
    <name type="scientific">Guillardia theta (strain CCMP2712)</name>
    <name type="common">Cryptophyte</name>
    <dbReference type="NCBI Taxonomy" id="905079"/>
    <lineage>
        <taxon>Eukaryota</taxon>
        <taxon>Cryptophyceae</taxon>
        <taxon>Pyrenomonadales</taxon>
        <taxon>Geminigeraceae</taxon>
        <taxon>Guillardia</taxon>
    </lineage>
</organism>
<dbReference type="InterPro" id="IPR011992">
    <property type="entry name" value="EF-hand-dom_pair"/>
</dbReference>
<dbReference type="PROSITE" id="PS50222">
    <property type="entry name" value="EF_HAND_2"/>
    <property type="match status" value="4"/>
</dbReference>
<dbReference type="PANTHER" id="PTHR23050">
    <property type="entry name" value="CALCIUM BINDING PROTEIN"/>
    <property type="match status" value="1"/>
</dbReference>
<dbReference type="Proteomes" id="UP000011087">
    <property type="component" value="Unassembled WGS sequence"/>
</dbReference>
<feature type="domain" description="EF-hand" evidence="3">
    <location>
        <begin position="8"/>
        <end position="43"/>
    </location>
</feature>
<reference evidence="6" key="2">
    <citation type="submission" date="2012-11" db="EMBL/GenBank/DDBJ databases">
        <authorList>
            <person name="Kuo A."/>
            <person name="Curtis B.A."/>
            <person name="Tanifuji G."/>
            <person name="Burki F."/>
            <person name="Gruber A."/>
            <person name="Irimia M."/>
            <person name="Maruyama S."/>
            <person name="Arias M.C."/>
            <person name="Ball S.G."/>
            <person name="Gile G.H."/>
            <person name="Hirakawa Y."/>
            <person name="Hopkins J.F."/>
            <person name="Rensing S.A."/>
            <person name="Schmutz J."/>
            <person name="Symeonidi A."/>
            <person name="Elias M."/>
            <person name="Eveleigh R.J."/>
            <person name="Herman E.K."/>
            <person name="Klute M.J."/>
            <person name="Nakayama T."/>
            <person name="Obornik M."/>
            <person name="Reyes-Prieto A."/>
            <person name="Armbrust E.V."/>
            <person name="Aves S.J."/>
            <person name="Beiko R.G."/>
            <person name="Coutinho P."/>
            <person name="Dacks J.B."/>
            <person name="Durnford D.G."/>
            <person name="Fast N.M."/>
            <person name="Green B.R."/>
            <person name="Grisdale C."/>
            <person name="Hempe F."/>
            <person name="Henrissat B."/>
            <person name="Hoppner M.P."/>
            <person name="Ishida K.-I."/>
            <person name="Kim E."/>
            <person name="Koreny L."/>
            <person name="Kroth P.G."/>
            <person name="Liu Y."/>
            <person name="Malik S.-B."/>
            <person name="Maier U.G."/>
            <person name="McRose D."/>
            <person name="Mock T."/>
            <person name="Neilson J.A."/>
            <person name="Onodera N.T."/>
            <person name="Poole A.M."/>
            <person name="Pritham E.J."/>
            <person name="Richards T.A."/>
            <person name="Rocap G."/>
            <person name="Roy S.W."/>
            <person name="Sarai C."/>
            <person name="Schaack S."/>
            <person name="Shirato S."/>
            <person name="Slamovits C.H."/>
            <person name="Spencer D.F."/>
            <person name="Suzuki S."/>
            <person name="Worden A.Z."/>
            <person name="Zauner S."/>
            <person name="Barry K."/>
            <person name="Bell C."/>
            <person name="Bharti A.K."/>
            <person name="Crow J.A."/>
            <person name="Grimwood J."/>
            <person name="Kramer R."/>
            <person name="Lindquist E."/>
            <person name="Lucas S."/>
            <person name="Salamov A."/>
            <person name="McFadden G.I."/>
            <person name="Lane C.E."/>
            <person name="Keeling P.J."/>
            <person name="Gray M.W."/>
            <person name="Grigoriev I.V."/>
            <person name="Archibald J.M."/>
        </authorList>
    </citation>
    <scope>NUCLEOTIDE SEQUENCE</scope>
    <source>
        <strain evidence="6">CCMP2712</strain>
    </source>
</reference>
<evidence type="ECO:0000256" key="2">
    <source>
        <dbReference type="ARBA" id="ARBA00022837"/>
    </source>
</evidence>
<keyword evidence="2" id="KW-0106">Calcium</keyword>
<feature type="domain" description="EF-hand" evidence="3">
    <location>
        <begin position="121"/>
        <end position="150"/>
    </location>
</feature>